<evidence type="ECO:0000313" key="1">
    <source>
        <dbReference type="EMBL" id="CAD7084296.1"/>
    </source>
</evidence>
<sequence>MSDSTLYIINIQFCNSVSQPIVENTVTNTWSPEETEFHDTHVGLEIARRSPFRLLMPSYWLMRSKDLSHFTFKNGRYDNVLLILGESEIYWHATNKSGGDTSDCLSGSTAAKICLRKDEDAVKQIENILRFIYTSK</sequence>
<dbReference type="EMBL" id="LR899011">
    <property type="protein sequence ID" value="CAD7084296.1"/>
    <property type="molecule type" value="Genomic_DNA"/>
</dbReference>
<protein>
    <submittedName>
        <fullName evidence="1">Uncharacterized protein</fullName>
    </submittedName>
</protein>
<proteinExistence type="predicted"/>
<dbReference type="AlphaFoldDB" id="A0A7R8UP33"/>
<accession>A0A7R8UP33</accession>
<evidence type="ECO:0000313" key="2">
    <source>
        <dbReference type="Proteomes" id="UP000594454"/>
    </source>
</evidence>
<name>A0A7R8UP33_HERIL</name>
<dbReference type="InParanoid" id="A0A7R8UP33"/>
<keyword evidence="2" id="KW-1185">Reference proteome</keyword>
<dbReference type="Proteomes" id="UP000594454">
    <property type="component" value="Chromosome 3"/>
</dbReference>
<reference evidence="1 2" key="1">
    <citation type="submission" date="2020-11" db="EMBL/GenBank/DDBJ databases">
        <authorList>
            <person name="Wallbank WR R."/>
            <person name="Pardo Diaz C."/>
            <person name="Kozak K."/>
            <person name="Martin S."/>
            <person name="Jiggins C."/>
            <person name="Moest M."/>
            <person name="Warren A I."/>
            <person name="Generalovic N T."/>
            <person name="Byers J.R.P. K."/>
            <person name="Montejo-Kovacevich G."/>
            <person name="Yen C E."/>
        </authorList>
    </citation>
    <scope>NUCLEOTIDE SEQUENCE [LARGE SCALE GENOMIC DNA]</scope>
</reference>
<gene>
    <name evidence="1" type="ORF">HERILL_LOCUS7196</name>
</gene>
<organism evidence="1 2">
    <name type="scientific">Hermetia illucens</name>
    <name type="common">Black soldier fly</name>
    <dbReference type="NCBI Taxonomy" id="343691"/>
    <lineage>
        <taxon>Eukaryota</taxon>
        <taxon>Metazoa</taxon>
        <taxon>Ecdysozoa</taxon>
        <taxon>Arthropoda</taxon>
        <taxon>Hexapoda</taxon>
        <taxon>Insecta</taxon>
        <taxon>Pterygota</taxon>
        <taxon>Neoptera</taxon>
        <taxon>Endopterygota</taxon>
        <taxon>Diptera</taxon>
        <taxon>Brachycera</taxon>
        <taxon>Stratiomyomorpha</taxon>
        <taxon>Stratiomyidae</taxon>
        <taxon>Hermetiinae</taxon>
        <taxon>Hermetia</taxon>
    </lineage>
</organism>